<comment type="similarity">
    <text evidence="1">Belongs to the TolB family.</text>
</comment>
<keyword evidence="2" id="KW-0472">Membrane</keyword>
<dbReference type="SUPFAM" id="SSF82171">
    <property type="entry name" value="DPP6 N-terminal domain-like"/>
    <property type="match status" value="1"/>
</dbReference>
<organism evidence="4 5">
    <name type="scientific">Romanomermis culicivorax</name>
    <name type="common">Nematode worm</name>
    <dbReference type="NCBI Taxonomy" id="13658"/>
    <lineage>
        <taxon>Eukaryota</taxon>
        <taxon>Metazoa</taxon>
        <taxon>Ecdysozoa</taxon>
        <taxon>Nematoda</taxon>
        <taxon>Enoplea</taxon>
        <taxon>Dorylaimia</taxon>
        <taxon>Mermithida</taxon>
        <taxon>Mermithoidea</taxon>
        <taxon>Mermithidae</taxon>
        <taxon>Romanomermis</taxon>
    </lineage>
</organism>
<protein>
    <submittedName>
        <fullName evidence="5">Uncharacterized protein</fullName>
    </submittedName>
</protein>
<evidence type="ECO:0000256" key="2">
    <source>
        <dbReference type="SAM" id="Phobius"/>
    </source>
</evidence>
<dbReference type="InterPro" id="IPR011659">
    <property type="entry name" value="WD40"/>
</dbReference>
<reference evidence="5" key="1">
    <citation type="submission" date="2022-11" db="UniProtKB">
        <authorList>
            <consortium name="WormBaseParasite"/>
        </authorList>
    </citation>
    <scope>IDENTIFICATION</scope>
</reference>
<accession>A0A915IXU0</accession>
<dbReference type="OMA" id="CPPKPDY"/>
<dbReference type="Gene3D" id="2.120.10.30">
    <property type="entry name" value="TolB, C-terminal domain"/>
    <property type="match status" value="2"/>
</dbReference>
<proteinExistence type="inferred from homology"/>
<feature type="transmembrane region" description="Helical" evidence="2">
    <location>
        <begin position="399"/>
        <end position="420"/>
    </location>
</feature>
<keyword evidence="2" id="KW-0812">Transmembrane</keyword>
<dbReference type="Proteomes" id="UP000887565">
    <property type="component" value="Unplaced"/>
</dbReference>
<evidence type="ECO:0000256" key="1">
    <source>
        <dbReference type="ARBA" id="ARBA00009820"/>
    </source>
</evidence>
<evidence type="ECO:0000313" key="4">
    <source>
        <dbReference type="Proteomes" id="UP000887565"/>
    </source>
</evidence>
<dbReference type="InterPro" id="IPR011042">
    <property type="entry name" value="6-blade_b-propeller_TolB-like"/>
</dbReference>
<evidence type="ECO:0000313" key="5">
    <source>
        <dbReference type="WBParaSite" id="nRc.2.0.1.t18240-RA"/>
    </source>
</evidence>
<name>A0A915IXU0_ROMCU</name>
<dbReference type="PANTHER" id="PTHR36842">
    <property type="entry name" value="PROTEIN TOLB HOMOLOG"/>
    <property type="match status" value="1"/>
</dbReference>
<keyword evidence="3" id="KW-0732">Signal</keyword>
<dbReference type="AlphaFoldDB" id="A0A915IXU0"/>
<keyword evidence="4" id="KW-1185">Reference proteome</keyword>
<dbReference type="PANTHER" id="PTHR36842:SF1">
    <property type="entry name" value="PROTEIN TOLB"/>
    <property type="match status" value="1"/>
</dbReference>
<dbReference type="WBParaSite" id="nRc.2.0.1.t18240-RA">
    <property type="protein sequence ID" value="nRc.2.0.1.t18240-RA"/>
    <property type="gene ID" value="nRc.2.0.1.g18240"/>
</dbReference>
<keyword evidence="2" id="KW-1133">Transmembrane helix</keyword>
<sequence>MSKIFSFVFAFFRVVSGFLSVENPPIFPGEERYFKNLRQITFSGVNSEAYFSFDGSQITFQSTDYGFGCDQIFRFKNVTKDDMSSKRPQLISTGLGRTTCSYFLPDDQKILYASTHAKSPLCPLPTCSPQVTSKNATLKQLCDSLPYVWDIYPTYDIYVTSLDAVIQKRLTFEDGYDAEGTVSPKGDLIVYTSMASGDLDLWSMRLDGTHKRRITSRLGYEGGAFFSPDGRKLIFRAWEPKSRSEIDQYKKLLSFAFTNGIEAWNLDSSDGEPQIRQITNLGGSNWAPFYFQDNCRVIFSSNFKDPALLNFQLYAVDTCGPDLNLRQITNGSSFNSFPMFSPPDGKYLIFASTRNSSSFDMSSPKSFASKNTGFNLFLAEWKDDAFQNRISFVYANIRIFSNAMLIVFIIFSIFSILSFYRFKYANNAFKKLQI</sequence>
<dbReference type="Pfam" id="PF07676">
    <property type="entry name" value="PD40"/>
    <property type="match status" value="3"/>
</dbReference>
<feature type="chain" id="PRO_5036977681" evidence="3">
    <location>
        <begin position="18"/>
        <end position="434"/>
    </location>
</feature>
<feature type="signal peptide" evidence="3">
    <location>
        <begin position="1"/>
        <end position="17"/>
    </location>
</feature>
<evidence type="ECO:0000256" key="3">
    <source>
        <dbReference type="SAM" id="SignalP"/>
    </source>
</evidence>